<dbReference type="PANTHER" id="PTHR30489">
    <property type="entry name" value="LIPOPROTEIN-RELEASING SYSTEM TRANSMEMBRANE PROTEIN LOLE"/>
    <property type="match status" value="1"/>
</dbReference>
<keyword evidence="4 7" id="KW-0812">Transmembrane</keyword>
<evidence type="ECO:0000256" key="6">
    <source>
        <dbReference type="ARBA" id="ARBA00023136"/>
    </source>
</evidence>
<dbReference type="InterPro" id="IPR025857">
    <property type="entry name" value="MacB_PCD"/>
</dbReference>
<evidence type="ECO:0000313" key="11">
    <source>
        <dbReference type="Proteomes" id="UP000184268"/>
    </source>
</evidence>
<dbReference type="RefSeq" id="WP_067660144.1">
    <property type="nucleotide sequence ID" value="NZ_FQXG01000008.1"/>
</dbReference>
<accession>A0A1M5YSA5</accession>
<feature type="domain" description="ABC3 transporter permease C-terminal" evidence="8">
    <location>
        <begin position="277"/>
        <end position="406"/>
    </location>
</feature>
<feature type="transmembrane region" description="Helical" evidence="7">
    <location>
        <begin position="24"/>
        <end position="47"/>
    </location>
</feature>
<evidence type="ECO:0000256" key="2">
    <source>
        <dbReference type="ARBA" id="ARBA00005236"/>
    </source>
</evidence>
<dbReference type="Pfam" id="PF02687">
    <property type="entry name" value="FtsX"/>
    <property type="match status" value="1"/>
</dbReference>
<evidence type="ECO:0000313" key="10">
    <source>
        <dbReference type="EMBL" id="SHI14871.1"/>
    </source>
</evidence>
<dbReference type="EMBL" id="FQXG01000008">
    <property type="protein sequence ID" value="SHI14871.1"/>
    <property type="molecule type" value="Genomic_DNA"/>
</dbReference>
<keyword evidence="6 7" id="KW-0472">Membrane</keyword>
<keyword evidence="5 7" id="KW-1133">Transmembrane helix</keyword>
<keyword evidence="10" id="KW-0449">Lipoprotein</keyword>
<dbReference type="OrthoDB" id="9770036at2"/>
<evidence type="ECO:0000259" key="8">
    <source>
        <dbReference type="Pfam" id="PF02687"/>
    </source>
</evidence>
<dbReference type="GO" id="GO:0044874">
    <property type="term" value="P:lipoprotein localization to outer membrane"/>
    <property type="evidence" value="ECO:0007669"/>
    <property type="project" value="TreeGrafter"/>
</dbReference>
<dbReference type="InterPro" id="IPR003838">
    <property type="entry name" value="ABC3_permease_C"/>
</dbReference>
<dbReference type="STRING" id="299255.SAMN02745129_4366"/>
<evidence type="ECO:0000256" key="3">
    <source>
        <dbReference type="ARBA" id="ARBA00022475"/>
    </source>
</evidence>
<protein>
    <submittedName>
        <fullName evidence="10">ABC-type transport system, involved in lipoprotein release, permease component</fullName>
    </submittedName>
</protein>
<dbReference type="AlphaFoldDB" id="A0A1M5YSA5"/>
<keyword evidence="3" id="KW-1003">Cell membrane</keyword>
<comment type="subcellular location">
    <subcellularLocation>
        <location evidence="1">Cell membrane</location>
        <topology evidence="1">Multi-pass membrane protein</topology>
    </subcellularLocation>
</comment>
<evidence type="ECO:0000259" key="9">
    <source>
        <dbReference type="Pfam" id="PF12704"/>
    </source>
</evidence>
<proteinExistence type="inferred from homology"/>
<feature type="transmembrane region" description="Helical" evidence="7">
    <location>
        <begin position="276"/>
        <end position="299"/>
    </location>
</feature>
<dbReference type="InterPro" id="IPR051447">
    <property type="entry name" value="Lipoprotein-release_system"/>
</dbReference>
<comment type="similarity">
    <text evidence="2">Belongs to the ABC-4 integral membrane protein family. LolC/E subfamily.</text>
</comment>
<feature type="transmembrane region" description="Helical" evidence="7">
    <location>
        <begin position="380"/>
        <end position="399"/>
    </location>
</feature>
<dbReference type="PANTHER" id="PTHR30489:SF0">
    <property type="entry name" value="LIPOPROTEIN-RELEASING SYSTEM TRANSMEMBRANE PROTEIN LOLE"/>
    <property type="match status" value="1"/>
</dbReference>
<evidence type="ECO:0000256" key="5">
    <source>
        <dbReference type="ARBA" id="ARBA00022989"/>
    </source>
</evidence>
<dbReference type="GO" id="GO:0098797">
    <property type="term" value="C:plasma membrane protein complex"/>
    <property type="evidence" value="ECO:0007669"/>
    <property type="project" value="TreeGrafter"/>
</dbReference>
<evidence type="ECO:0000256" key="7">
    <source>
        <dbReference type="SAM" id="Phobius"/>
    </source>
</evidence>
<dbReference type="Proteomes" id="UP000184268">
    <property type="component" value="Unassembled WGS sequence"/>
</dbReference>
<sequence>MRASTQLLTLAWRNLWRNKLRTSIMLGAVVFGLIGVVAMIGFIAGLYGNMIQNAIAWQTSQLQVHNQRYLDNPDIQDRLIDPQALLDELAALPQVAAWSERFVAEGMVASARATRGIRINGVQPAEEAAVTPIADAVIEGQWLDDQGRNPVLVSQKTADRLRLKLGSKVVLTFTDGQGDVAGAAFRVRGIFQTPSTAFDDGNLFVRKSDLTALAGLDGSHELAIRLTETDYQAIEPVLRVKQALQAASAPQNRVRDWQEIQPMLASILGQMGISNAIIIGIYVVAMGFGIINIMLMSVFERTREFGVLMAVGMQKHKVFALILLESAWLGICGGLLGVLAGLGLMQILQRTGISLGGMADGLGAFGADTLFYPVVTGQEYGLIFLTVVAASLLAALYPARQILRKRPAEAMAEKH</sequence>
<name>A0A1M5YSA5_9GAMM</name>
<evidence type="ECO:0000256" key="4">
    <source>
        <dbReference type="ARBA" id="ARBA00022692"/>
    </source>
</evidence>
<feature type="transmembrane region" description="Helical" evidence="7">
    <location>
        <begin position="319"/>
        <end position="345"/>
    </location>
</feature>
<feature type="domain" description="MacB-like periplasmic core" evidence="9">
    <location>
        <begin position="22"/>
        <end position="228"/>
    </location>
</feature>
<keyword evidence="11" id="KW-1185">Reference proteome</keyword>
<reference evidence="10 11" key="1">
    <citation type="submission" date="2016-11" db="EMBL/GenBank/DDBJ databases">
        <authorList>
            <person name="Jaros S."/>
            <person name="Januszkiewicz K."/>
            <person name="Wedrychowicz H."/>
        </authorList>
    </citation>
    <scope>NUCLEOTIDE SEQUENCE [LARGE SCALE GENOMIC DNA]</scope>
    <source>
        <strain evidence="10 11">DSM 16917</strain>
    </source>
</reference>
<organism evidence="10 11">
    <name type="scientific">Ferrimonas marina</name>
    <dbReference type="NCBI Taxonomy" id="299255"/>
    <lineage>
        <taxon>Bacteria</taxon>
        <taxon>Pseudomonadati</taxon>
        <taxon>Pseudomonadota</taxon>
        <taxon>Gammaproteobacteria</taxon>
        <taxon>Alteromonadales</taxon>
        <taxon>Ferrimonadaceae</taxon>
        <taxon>Ferrimonas</taxon>
    </lineage>
</organism>
<dbReference type="Pfam" id="PF12704">
    <property type="entry name" value="MacB_PCD"/>
    <property type="match status" value="1"/>
</dbReference>
<evidence type="ECO:0000256" key="1">
    <source>
        <dbReference type="ARBA" id="ARBA00004651"/>
    </source>
</evidence>
<gene>
    <name evidence="10" type="ORF">SAMN02745129_4366</name>
</gene>